<organism evidence="1 2">
    <name type="scientific">Catharanthus roseus</name>
    <name type="common">Madagascar periwinkle</name>
    <name type="synonym">Vinca rosea</name>
    <dbReference type="NCBI Taxonomy" id="4058"/>
    <lineage>
        <taxon>Eukaryota</taxon>
        <taxon>Viridiplantae</taxon>
        <taxon>Streptophyta</taxon>
        <taxon>Embryophyta</taxon>
        <taxon>Tracheophyta</taxon>
        <taxon>Spermatophyta</taxon>
        <taxon>Magnoliopsida</taxon>
        <taxon>eudicotyledons</taxon>
        <taxon>Gunneridae</taxon>
        <taxon>Pentapetalae</taxon>
        <taxon>asterids</taxon>
        <taxon>lamiids</taxon>
        <taxon>Gentianales</taxon>
        <taxon>Apocynaceae</taxon>
        <taxon>Rauvolfioideae</taxon>
        <taxon>Vinceae</taxon>
        <taxon>Catharanthinae</taxon>
        <taxon>Catharanthus</taxon>
    </lineage>
</organism>
<keyword evidence="2" id="KW-1185">Reference proteome</keyword>
<accession>A0ACB9ZUX7</accession>
<dbReference type="EMBL" id="CM044707">
    <property type="protein sequence ID" value="KAI5652437.1"/>
    <property type="molecule type" value="Genomic_DNA"/>
</dbReference>
<reference evidence="2" key="1">
    <citation type="journal article" date="2023" name="Nat. Plants">
        <title>Single-cell RNA sequencing provides a high-resolution roadmap for understanding the multicellular compartmentation of specialized metabolism.</title>
        <authorList>
            <person name="Sun S."/>
            <person name="Shen X."/>
            <person name="Li Y."/>
            <person name="Li Y."/>
            <person name="Wang S."/>
            <person name="Li R."/>
            <person name="Zhang H."/>
            <person name="Shen G."/>
            <person name="Guo B."/>
            <person name="Wei J."/>
            <person name="Xu J."/>
            <person name="St-Pierre B."/>
            <person name="Chen S."/>
            <person name="Sun C."/>
        </authorList>
    </citation>
    <scope>NUCLEOTIDE SEQUENCE [LARGE SCALE GENOMIC DNA]</scope>
</reference>
<evidence type="ECO:0000313" key="2">
    <source>
        <dbReference type="Proteomes" id="UP001060085"/>
    </source>
</evidence>
<dbReference type="Proteomes" id="UP001060085">
    <property type="component" value="Linkage Group LG07"/>
</dbReference>
<evidence type="ECO:0000313" key="1">
    <source>
        <dbReference type="EMBL" id="KAI5652437.1"/>
    </source>
</evidence>
<protein>
    <submittedName>
        <fullName evidence="1">Uncharacterized protein</fullName>
    </submittedName>
</protein>
<proteinExistence type="predicted"/>
<sequence>MMDSFREQPNLPVIDLTRKNVEPFGSTSWVSTRQEVVKALEEHGCFIAIYDKVSVEHYEALFNVSKEAFGLPFETKSLNISDTPTFGYVGQKPYIPLYEALGIEKSTTEQGVQQFTDLLWPSGNQSFSKTVIAYTKFVAALEQMVMRMISESYGIEKHYEPILGATSYLFKMMKYRRPKENETNFGIFPHTDYSMMSILQQHQVGGVHLKTKVGHDIPIGALSPSSFIVMAGDGCMVWTNGRIKSTEHSVIIEEERYSVGLFSFIRDFIIEVPEEVVDDEHPLQYKPFDMYKFIHFIASGYEANKSDSHLKAFCGL</sequence>
<name>A0ACB9ZUX7_CATRO</name>
<gene>
    <name evidence="1" type="ORF">M9H77_29624</name>
</gene>
<comment type="caution">
    <text evidence="1">The sequence shown here is derived from an EMBL/GenBank/DDBJ whole genome shotgun (WGS) entry which is preliminary data.</text>
</comment>